<reference evidence="1" key="1">
    <citation type="submission" date="2021-06" db="EMBL/GenBank/DDBJ databases">
        <authorList>
            <person name="Kallberg Y."/>
            <person name="Tangrot J."/>
            <person name="Rosling A."/>
        </authorList>
    </citation>
    <scope>NUCLEOTIDE SEQUENCE</scope>
    <source>
        <strain evidence="1">AU212A</strain>
    </source>
</reference>
<gene>
    <name evidence="1" type="ORF">SCALOS_LOCUS4068</name>
</gene>
<feature type="non-terminal residue" evidence="1">
    <location>
        <position position="165"/>
    </location>
</feature>
<sequence length="165" mass="18812">MEYQLIPRNSEISNSDDVSLTVTPSISRSERKTIPWYLDGCLMSKAIIFVVILTWIILVIWQVLLTVREVGVSYILVILNFAFDKCLRPNAYTRSAPLLILSTNIIGLNDIIEIGIIESPYREILSWSAIIIILFGIGLRAYAMRINQFFTRTLRIGEGQFIVTE</sequence>
<evidence type="ECO:0000313" key="1">
    <source>
        <dbReference type="EMBL" id="CAG8520960.1"/>
    </source>
</evidence>
<evidence type="ECO:0000313" key="2">
    <source>
        <dbReference type="Proteomes" id="UP000789860"/>
    </source>
</evidence>
<comment type="caution">
    <text evidence="1">The sequence shown here is derived from an EMBL/GenBank/DDBJ whole genome shotgun (WGS) entry which is preliminary data.</text>
</comment>
<name>A0ACA9LB95_9GLOM</name>
<organism evidence="1 2">
    <name type="scientific">Scutellospora calospora</name>
    <dbReference type="NCBI Taxonomy" id="85575"/>
    <lineage>
        <taxon>Eukaryota</taxon>
        <taxon>Fungi</taxon>
        <taxon>Fungi incertae sedis</taxon>
        <taxon>Mucoromycota</taxon>
        <taxon>Glomeromycotina</taxon>
        <taxon>Glomeromycetes</taxon>
        <taxon>Diversisporales</taxon>
        <taxon>Gigasporaceae</taxon>
        <taxon>Scutellospora</taxon>
    </lineage>
</organism>
<proteinExistence type="predicted"/>
<dbReference type="EMBL" id="CAJVPM010005147">
    <property type="protein sequence ID" value="CAG8520960.1"/>
    <property type="molecule type" value="Genomic_DNA"/>
</dbReference>
<protein>
    <submittedName>
        <fullName evidence="1">3246_t:CDS:1</fullName>
    </submittedName>
</protein>
<dbReference type="Proteomes" id="UP000789860">
    <property type="component" value="Unassembled WGS sequence"/>
</dbReference>
<keyword evidence="2" id="KW-1185">Reference proteome</keyword>
<accession>A0ACA9LB95</accession>